<sequence>MISLWIAQASAAAESAGPVDGQGWLIDPELVDPGYGQTVAGGEIQTGFPPPPPQPETPEWLKSLFNAIGDFFQWSAPAVKPILWVGAALLLLFILYHFVPAFAEWVDRLRFGRRRAAAEEDQVGQAEAGAARALLAEADALAAEGRFAEAIHLLLYRSVEDIEGRRPGLVRPAMTSRELAEAHDLPGVARDAFSRIARAVEISLFGGRSIDAGAWDQCRSAYAELTVPRNWART</sequence>
<evidence type="ECO:0000313" key="3">
    <source>
        <dbReference type="EMBL" id="ALH82847.1"/>
    </source>
</evidence>
<name>A0A0N9VES8_SPHMC</name>
<dbReference type="AlphaFoldDB" id="A0A0N9VES8"/>
<feature type="domain" description="Protein-glutamine gamma-glutamyltransferase-like C-terminal" evidence="2">
    <location>
        <begin position="170"/>
        <end position="222"/>
    </location>
</feature>
<gene>
    <name evidence="3" type="ORF">AN936_21535</name>
</gene>
<dbReference type="Pfam" id="PF13559">
    <property type="entry name" value="DUF4129"/>
    <property type="match status" value="1"/>
</dbReference>
<reference evidence="3 4" key="1">
    <citation type="journal article" date="2015" name="Genome Announc.">
        <title>Complete Genome Sequence of Polypropylene Glycol- and Polyethylene Glycol-Degrading Sphingopyxis macrogoltabida Strain EY-1.</title>
        <authorList>
            <person name="Ohtsubo Y."/>
            <person name="Nagata Y."/>
            <person name="Numata M."/>
            <person name="Tsuchikane K."/>
            <person name="Hosoyama A."/>
            <person name="Yamazoe A."/>
            <person name="Tsuda M."/>
            <person name="Fujita N."/>
            <person name="Kawai F."/>
        </authorList>
    </citation>
    <scope>NUCLEOTIDE SEQUENCE [LARGE SCALE GENOMIC DNA]</scope>
    <source>
        <strain evidence="3 4">EY-1</strain>
    </source>
</reference>
<dbReference type="RefSeq" id="WP_054589824.1">
    <property type="nucleotide sequence ID" value="NZ_CP012700.1"/>
</dbReference>
<keyword evidence="1" id="KW-1133">Transmembrane helix</keyword>
<dbReference type="PATRIC" id="fig|33050.5.peg.4460"/>
<keyword evidence="1" id="KW-0472">Membrane</keyword>
<dbReference type="InterPro" id="IPR025403">
    <property type="entry name" value="TgpA-like_C"/>
</dbReference>
<evidence type="ECO:0000259" key="2">
    <source>
        <dbReference type="Pfam" id="PF13559"/>
    </source>
</evidence>
<dbReference type="KEGG" id="smag:AN936_21535"/>
<protein>
    <recommendedName>
        <fullName evidence="2">Protein-glutamine gamma-glutamyltransferase-like C-terminal domain-containing protein</fullName>
    </recommendedName>
</protein>
<organism evidence="3 4">
    <name type="scientific">Sphingopyxis macrogoltabida</name>
    <name type="common">Sphingomonas macrogoltabidus</name>
    <dbReference type="NCBI Taxonomy" id="33050"/>
    <lineage>
        <taxon>Bacteria</taxon>
        <taxon>Pseudomonadati</taxon>
        <taxon>Pseudomonadota</taxon>
        <taxon>Alphaproteobacteria</taxon>
        <taxon>Sphingomonadales</taxon>
        <taxon>Sphingomonadaceae</taxon>
        <taxon>Sphingopyxis</taxon>
    </lineage>
</organism>
<dbReference type="EMBL" id="CP012700">
    <property type="protein sequence ID" value="ALH82847.1"/>
    <property type="molecule type" value="Genomic_DNA"/>
</dbReference>
<feature type="transmembrane region" description="Helical" evidence="1">
    <location>
        <begin position="82"/>
        <end position="106"/>
    </location>
</feature>
<proteinExistence type="predicted"/>
<dbReference type="Proteomes" id="UP000058074">
    <property type="component" value="Chromosome"/>
</dbReference>
<evidence type="ECO:0000313" key="4">
    <source>
        <dbReference type="Proteomes" id="UP000058074"/>
    </source>
</evidence>
<dbReference type="OrthoDB" id="8478645at2"/>
<keyword evidence="1" id="KW-0812">Transmembrane</keyword>
<evidence type="ECO:0000256" key="1">
    <source>
        <dbReference type="SAM" id="Phobius"/>
    </source>
</evidence>
<accession>A0A0N9VES8</accession>